<dbReference type="PROSITE" id="PS50994">
    <property type="entry name" value="INTEGRASE"/>
    <property type="match status" value="1"/>
</dbReference>
<feature type="non-terminal residue" evidence="2">
    <location>
        <position position="1"/>
    </location>
</feature>
<accession>A0A8J2P0K6</accession>
<dbReference type="OrthoDB" id="6766792at2759"/>
<dbReference type="InterPro" id="IPR001584">
    <property type="entry name" value="Integrase_cat-core"/>
</dbReference>
<dbReference type="PANTHER" id="PTHR47331">
    <property type="entry name" value="PHD-TYPE DOMAIN-CONTAINING PROTEIN"/>
    <property type="match status" value="1"/>
</dbReference>
<dbReference type="InterPro" id="IPR040676">
    <property type="entry name" value="DUF5641"/>
</dbReference>
<name>A0A8J2P0K6_9HEXA</name>
<protein>
    <recommendedName>
        <fullName evidence="1">Integrase catalytic domain-containing protein</fullName>
    </recommendedName>
</protein>
<feature type="domain" description="Integrase catalytic" evidence="1">
    <location>
        <begin position="1"/>
        <end position="143"/>
    </location>
</feature>
<dbReference type="Pfam" id="PF18701">
    <property type="entry name" value="DUF5641"/>
    <property type="match status" value="1"/>
</dbReference>
<dbReference type="AlphaFoldDB" id="A0A8J2P0K6"/>
<keyword evidence="3" id="KW-1185">Reference proteome</keyword>
<proteinExistence type="predicted"/>
<gene>
    <name evidence="2" type="ORF">AFUS01_LOCUS15222</name>
</gene>
<dbReference type="PANTHER" id="PTHR47331:SF1">
    <property type="entry name" value="GAG-LIKE PROTEIN"/>
    <property type="match status" value="1"/>
</dbReference>
<dbReference type="GO" id="GO:0015074">
    <property type="term" value="P:DNA integration"/>
    <property type="evidence" value="ECO:0007669"/>
    <property type="project" value="InterPro"/>
</dbReference>
<sequence length="270" mass="31161">LTTDAFLATLRRFVSRRAKPVEILSDCGSNFVGANRQLQELSRFLNKKKTQEALSDELATEGIQWRFNPPGAPHFGGMWEAGVKSVKYHLKRIMGNVVFTFEEMYTALTQIEACLNSRPLCPLSTDPLDLEVLTPGHFLTGTVLTAIPDANLMQVPVNRLDRWQLIQRTVQHFWRRWSQEFLSRLQQRPKWWKPQPNLKEGAIVLIKEENLPPLKWRMGRVIKVHPDENNRVRVATIRTSQGEMKRPVIKLALLPLDTQEDQQHEANEPI</sequence>
<evidence type="ECO:0000313" key="3">
    <source>
        <dbReference type="Proteomes" id="UP000708208"/>
    </source>
</evidence>
<reference evidence="2" key="1">
    <citation type="submission" date="2021-06" db="EMBL/GenBank/DDBJ databases">
        <authorList>
            <person name="Hodson N. C."/>
            <person name="Mongue J. A."/>
            <person name="Jaron S. K."/>
        </authorList>
    </citation>
    <scope>NUCLEOTIDE SEQUENCE</scope>
</reference>
<dbReference type="EMBL" id="CAJVCH010133677">
    <property type="protein sequence ID" value="CAG7726304.1"/>
    <property type="molecule type" value="Genomic_DNA"/>
</dbReference>
<organism evidence="2 3">
    <name type="scientific">Allacma fusca</name>
    <dbReference type="NCBI Taxonomy" id="39272"/>
    <lineage>
        <taxon>Eukaryota</taxon>
        <taxon>Metazoa</taxon>
        <taxon>Ecdysozoa</taxon>
        <taxon>Arthropoda</taxon>
        <taxon>Hexapoda</taxon>
        <taxon>Collembola</taxon>
        <taxon>Symphypleona</taxon>
        <taxon>Sminthuridae</taxon>
        <taxon>Allacma</taxon>
    </lineage>
</organism>
<evidence type="ECO:0000313" key="2">
    <source>
        <dbReference type="EMBL" id="CAG7726304.1"/>
    </source>
</evidence>
<dbReference type="Proteomes" id="UP000708208">
    <property type="component" value="Unassembled WGS sequence"/>
</dbReference>
<evidence type="ECO:0000259" key="1">
    <source>
        <dbReference type="PROSITE" id="PS50994"/>
    </source>
</evidence>
<comment type="caution">
    <text evidence="2">The sequence shown here is derived from an EMBL/GenBank/DDBJ whole genome shotgun (WGS) entry which is preliminary data.</text>
</comment>